<dbReference type="InterPro" id="IPR000836">
    <property type="entry name" value="PRTase_dom"/>
</dbReference>
<sequence>MPNIKVHSLISYPSYEECGASFRQVDFDCMKLVKCYKGNVINGFLTLSVNKVNRKYYQKDSEDLINLVNNSIARMIENISKYAVTLVPVPNSNATIANKEPFRTQLLALQISQILANGSQVQPCLRWRTPAGSAHKDGTSRDPQILEANLELESLPTNPVILFDDVLTSGGHIRACARKLRNAGISVDHAFTAARTVWQPADTMISVEDRDYSLDDPVITWDQF</sequence>
<gene>
    <name evidence="1" type="ORF">ANI02nite_27260</name>
</gene>
<dbReference type="Proteomes" id="UP000321635">
    <property type="component" value="Unassembled WGS sequence"/>
</dbReference>
<dbReference type="EMBL" id="BJYF01000021">
    <property type="protein sequence ID" value="GEN60842.1"/>
    <property type="molecule type" value="Genomic_DNA"/>
</dbReference>
<dbReference type="AlphaFoldDB" id="A0A511XD20"/>
<dbReference type="CDD" id="cd06223">
    <property type="entry name" value="PRTases_typeI"/>
    <property type="match status" value="1"/>
</dbReference>
<dbReference type="SUPFAM" id="SSF53271">
    <property type="entry name" value="PRTase-like"/>
    <property type="match status" value="1"/>
</dbReference>
<keyword evidence="2" id="KW-1185">Reference proteome</keyword>
<evidence type="ECO:0008006" key="3">
    <source>
        <dbReference type="Google" id="ProtNLM"/>
    </source>
</evidence>
<dbReference type="RefSeq" id="WP_146882491.1">
    <property type="nucleotide sequence ID" value="NZ_AUBI01000012.1"/>
</dbReference>
<dbReference type="STRING" id="1120919.GCA_000429165_02833"/>
<comment type="caution">
    <text evidence="1">The sequence shown here is derived from an EMBL/GenBank/DDBJ whole genome shotgun (WGS) entry which is preliminary data.</text>
</comment>
<reference evidence="1 2" key="1">
    <citation type="submission" date="2019-07" db="EMBL/GenBank/DDBJ databases">
        <title>Whole genome shotgun sequence of Acetobacter nitrogenifigens NBRC 105050.</title>
        <authorList>
            <person name="Hosoyama A."/>
            <person name="Uohara A."/>
            <person name="Ohji S."/>
            <person name="Ichikawa N."/>
        </authorList>
    </citation>
    <scope>NUCLEOTIDE SEQUENCE [LARGE SCALE GENOMIC DNA]</scope>
    <source>
        <strain evidence="1 2">NBRC 105050</strain>
    </source>
</reference>
<evidence type="ECO:0000313" key="2">
    <source>
        <dbReference type="Proteomes" id="UP000321635"/>
    </source>
</evidence>
<evidence type="ECO:0000313" key="1">
    <source>
        <dbReference type="EMBL" id="GEN60842.1"/>
    </source>
</evidence>
<accession>A0A511XD20</accession>
<protein>
    <recommendedName>
        <fullName evidence="3">Phosphoribosyltransferase domain-containing protein</fullName>
    </recommendedName>
</protein>
<proteinExistence type="predicted"/>
<dbReference type="InterPro" id="IPR029057">
    <property type="entry name" value="PRTase-like"/>
</dbReference>
<dbReference type="OrthoDB" id="9779910at2"/>
<dbReference type="Gene3D" id="3.40.50.2020">
    <property type="match status" value="1"/>
</dbReference>
<organism evidence="1 2">
    <name type="scientific">Acetobacter nitrogenifigens DSM 23921 = NBRC 105050</name>
    <dbReference type="NCBI Taxonomy" id="1120919"/>
    <lineage>
        <taxon>Bacteria</taxon>
        <taxon>Pseudomonadati</taxon>
        <taxon>Pseudomonadota</taxon>
        <taxon>Alphaproteobacteria</taxon>
        <taxon>Acetobacterales</taxon>
        <taxon>Acetobacteraceae</taxon>
        <taxon>Acetobacter</taxon>
    </lineage>
</organism>
<name>A0A511XD20_9PROT</name>